<keyword evidence="2" id="KW-0812">Transmembrane</keyword>
<dbReference type="RefSeq" id="XP_044564366.1">
    <property type="nucleotide sequence ID" value="XM_044703815.1"/>
</dbReference>
<feature type="transmembrane region" description="Helical" evidence="2">
    <location>
        <begin position="123"/>
        <end position="146"/>
    </location>
</feature>
<dbReference type="VEuPathDB" id="AmoebaDB:FDP41_001321"/>
<dbReference type="Proteomes" id="UP000444721">
    <property type="component" value="Unassembled WGS sequence"/>
</dbReference>
<proteinExistence type="predicted"/>
<feature type="compositionally biased region" description="Acidic residues" evidence="1">
    <location>
        <begin position="55"/>
        <end position="72"/>
    </location>
</feature>
<feature type="compositionally biased region" description="Basic residues" evidence="1">
    <location>
        <begin position="79"/>
        <end position="100"/>
    </location>
</feature>
<dbReference type="PANTHER" id="PTHR43685">
    <property type="entry name" value="GLYCOSYLTRANSFERASE"/>
    <property type="match status" value="1"/>
</dbReference>
<organism evidence="3 4">
    <name type="scientific">Naegleria fowleri</name>
    <name type="common">Brain eating amoeba</name>
    <dbReference type="NCBI Taxonomy" id="5763"/>
    <lineage>
        <taxon>Eukaryota</taxon>
        <taxon>Discoba</taxon>
        <taxon>Heterolobosea</taxon>
        <taxon>Tetramitia</taxon>
        <taxon>Eutetramitia</taxon>
        <taxon>Vahlkampfiidae</taxon>
        <taxon>Naegleria</taxon>
    </lineage>
</organism>
<evidence type="ECO:0000256" key="2">
    <source>
        <dbReference type="SAM" id="Phobius"/>
    </source>
</evidence>
<dbReference type="EMBL" id="VFQX01000023">
    <property type="protein sequence ID" value="KAF0979653.1"/>
    <property type="molecule type" value="Genomic_DNA"/>
</dbReference>
<dbReference type="VEuPathDB" id="AmoebaDB:NF0081900"/>
<dbReference type="SUPFAM" id="SSF53448">
    <property type="entry name" value="Nucleotide-diphospho-sugar transferases"/>
    <property type="match status" value="1"/>
</dbReference>
<comment type="caution">
    <text evidence="3">The sequence shown here is derived from an EMBL/GenBank/DDBJ whole genome shotgun (WGS) entry which is preliminary data.</text>
</comment>
<protein>
    <submittedName>
        <fullName evidence="3">Uncharacterized protein</fullName>
    </submittedName>
</protein>
<dbReference type="CDD" id="cd00761">
    <property type="entry name" value="Glyco_tranf_GTA_type"/>
    <property type="match status" value="1"/>
</dbReference>
<dbReference type="OrthoDB" id="10265604at2759"/>
<dbReference type="VEuPathDB" id="AmoebaDB:NfTy_030170"/>
<dbReference type="OMA" id="YFEWIII"/>
<dbReference type="InterPro" id="IPR050834">
    <property type="entry name" value="Glycosyltransf_2"/>
</dbReference>
<dbReference type="AlphaFoldDB" id="A0A6A5BNS1"/>
<feature type="compositionally biased region" description="Basic residues" evidence="1">
    <location>
        <begin position="194"/>
        <end position="212"/>
    </location>
</feature>
<feature type="compositionally biased region" description="Basic and acidic residues" evidence="1">
    <location>
        <begin position="179"/>
        <end position="193"/>
    </location>
</feature>
<evidence type="ECO:0000256" key="1">
    <source>
        <dbReference type="SAM" id="MobiDB-lite"/>
    </source>
</evidence>
<name>A0A6A5BNS1_NAEFO</name>
<reference evidence="3 4" key="1">
    <citation type="journal article" date="2019" name="Sci. Rep.">
        <title>Nanopore sequencing improves the draft genome of the human pathogenic amoeba Naegleria fowleri.</title>
        <authorList>
            <person name="Liechti N."/>
            <person name="Schurch N."/>
            <person name="Bruggmann R."/>
            <person name="Wittwer M."/>
        </authorList>
    </citation>
    <scope>NUCLEOTIDE SEQUENCE [LARGE SCALE GENOMIC DNA]</scope>
    <source>
        <strain evidence="3 4">ATCC 30894</strain>
    </source>
</reference>
<gene>
    <name evidence="3" type="ORF">FDP41_001321</name>
</gene>
<dbReference type="Gene3D" id="3.90.550.10">
    <property type="entry name" value="Spore Coat Polysaccharide Biosynthesis Protein SpsA, Chain A"/>
    <property type="match status" value="1"/>
</dbReference>
<feature type="region of interest" description="Disordered" evidence="1">
    <location>
        <begin position="21"/>
        <end position="110"/>
    </location>
</feature>
<keyword evidence="4" id="KW-1185">Reference proteome</keyword>
<sequence length="1031" mass="119805">MWQLRQHKLFKSAKRNAIRVDDFESDEDLPYSNEDSEDDYEDEESGRGSFITLEGDGEEDDEEYNHDDSDDEYRDHHFSHSRFRGYSRNRNLLRKNKTPSKRGGNGIDQTHRLKKQKYEKLECTLVLGVVIFGLVLLLILGFITIYTKSSNNQILKKENEKGFTVHNANEDETNIDHADGHHSHSHILRGDAKHGKRKARTKIHKTRSHHHVAGNSSSFDHFDMSEMILPVLPFDEFIFENTPISKHRFYTKDKMSIHKFDNAHLGKYTPLVSVITTCRQMEDFFKHTRDSIVHQTLKYFEWIIISDANNARDQPKDFLLKALRLSPKTNLFSQTDTESIFKSDKITLIQTMKKHSTGGLRNIAAKHTSPYSRYLMFLDSGDMLEPSALEKMFLFIEIQKESKKNQKKSLKTISLINSYSVEFSKMHHFNFEKYQDVAHKIPFEKKVSSGFMIEKEVFDSIDGFNTQFDHGLELWDFWMKFINAGHRAWTMSEILIWNRVDELKKIGTRVEHEPSSQEHEFIENHLKQNYPSLYKKKTLESLKKNGYLTKKTGQEVQISKPIIRRLSNQHHKVHKGNHKSILIITENLNHNFHKREVIKQLLAAFSMEYGWHVTIITTDESGFNHRYKPEFERFTNDVFHVRNIVDSNELVNEKHVSLLATYLMSSRHIHNIFIFESLLAYKILHMIPQAMADYTHVIDYMYSDHTTEYIKDSVKNDALLHKTFLSSNELSSHFAHYLEIKSDKKALLFPSAVNNQEWSPLVSAKDFSQFIYQEEKAQRFSMLGDKQILESIPDGHEHDLLLSYWISGEETARCDSIILKILSAILANSQENLTKVKILLLTDIRSAETYLLDQHPDPQKRTSEYLSEQAKIAVQTLAPFEELANKFPSRVLFVKPTRQSTTRSLRKILRRVAPLAQITLLTETCPHQIAKDSPSITLAPTIFQAMAIKNAVIALYNHNPSLDSFFNKFHIGGSIPMTDDTEMISKVLNLLAHWTQNPNELQHIRNNNLELSQSHFNIHSMAQTIHSNAVH</sequence>
<feature type="compositionally biased region" description="Acidic residues" evidence="1">
    <location>
        <begin position="23"/>
        <end position="44"/>
    </location>
</feature>
<keyword evidence="2" id="KW-0472">Membrane</keyword>
<keyword evidence="2" id="KW-1133">Transmembrane helix</keyword>
<dbReference type="GeneID" id="68108539"/>
<evidence type="ECO:0000313" key="4">
    <source>
        <dbReference type="Proteomes" id="UP000444721"/>
    </source>
</evidence>
<evidence type="ECO:0000313" key="3">
    <source>
        <dbReference type="EMBL" id="KAF0979653.1"/>
    </source>
</evidence>
<accession>A0A6A5BNS1</accession>
<dbReference type="InterPro" id="IPR029044">
    <property type="entry name" value="Nucleotide-diphossugar_trans"/>
</dbReference>
<feature type="region of interest" description="Disordered" evidence="1">
    <location>
        <begin position="179"/>
        <end position="212"/>
    </location>
</feature>
<dbReference type="PANTHER" id="PTHR43685:SF2">
    <property type="entry name" value="GLYCOSYLTRANSFERASE 2-LIKE DOMAIN-CONTAINING PROTEIN"/>
    <property type="match status" value="1"/>
</dbReference>